<comment type="caution">
    <text evidence="8">The sequence shown here is derived from an EMBL/GenBank/DDBJ whole genome shotgun (WGS) entry which is preliminary data.</text>
</comment>
<dbReference type="InterPro" id="IPR040911">
    <property type="entry name" value="Exostosin_GT47"/>
</dbReference>
<reference evidence="9" key="1">
    <citation type="journal article" date="2024" name="IScience">
        <title>Strigolactones Initiate the Formation of Haustorium-like Structures in Castilleja.</title>
        <authorList>
            <person name="Buerger M."/>
            <person name="Peterson D."/>
            <person name="Chory J."/>
        </authorList>
    </citation>
    <scope>NUCLEOTIDE SEQUENCE [LARGE SCALE GENOMIC DNA]</scope>
</reference>
<gene>
    <name evidence="8" type="ORF">CASFOL_041074</name>
</gene>
<dbReference type="GO" id="GO:0016757">
    <property type="term" value="F:glycosyltransferase activity"/>
    <property type="evidence" value="ECO:0007669"/>
    <property type="project" value="UniProtKB-KW"/>
</dbReference>
<evidence type="ECO:0000256" key="3">
    <source>
        <dbReference type="ARBA" id="ARBA00022676"/>
    </source>
</evidence>
<dbReference type="PANTHER" id="PTHR11062">
    <property type="entry name" value="EXOSTOSIN HEPARAN SULFATE GLYCOSYLTRANSFERASE -RELATED"/>
    <property type="match status" value="1"/>
</dbReference>
<keyword evidence="6" id="KW-0812">Transmembrane</keyword>
<dbReference type="Proteomes" id="UP001632038">
    <property type="component" value="Unassembled WGS sequence"/>
</dbReference>
<feature type="domain" description="Exostosin GT47" evidence="7">
    <location>
        <begin position="63"/>
        <end position="330"/>
    </location>
</feature>
<evidence type="ECO:0000313" key="9">
    <source>
        <dbReference type="Proteomes" id="UP001632038"/>
    </source>
</evidence>
<protein>
    <recommendedName>
        <fullName evidence="7">Exostosin GT47 domain-containing protein</fullName>
    </recommendedName>
</protein>
<evidence type="ECO:0000313" key="8">
    <source>
        <dbReference type="EMBL" id="KAL3615413.1"/>
    </source>
</evidence>
<evidence type="ECO:0000256" key="4">
    <source>
        <dbReference type="ARBA" id="ARBA00022968"/>
    </source>
</evidence>
<keyword evidence="5" id="KW-0333">Golgi apparatus</keyword>
<evidence type="ECO:0000256" key="1">
    <source>
        <dbReference type="ARBA" id="ARBA00004323"/>
    </source>
</evidence>
<organism evidence="8 9">
    <name type="scientific">Castilleja foliolosa</name>
    <dbReference type="NCBI Taxonomy" id="1961234"/>
    <lineage>
        <taxon>Eukaryota</taxon>
        <taxon>Viridiplantae</taxon>
        <taxon>Streptophyta</taxon>
        <taxon>Embryophyta</taxon>
        <taxon>Tracheophyta</taxon>
        <taxon>Spermatophyta</taxon>
        <taxon>Magnoliopsida</taxon>
        <taxon>eudicotyledons</taxon>
        <taxon>Gunneridae</taxon>
        <taxon>Pentapetalae</taxon>
        <taxon>asterids</taxon>
        <taxon>lamiids</taxon>
        <taxon>Lamiales</taxon>
        <taxon>Orobanchaceae</taxon>
        <taxon>Pedicularideae</taxon>
        <taxon>Castillejinae</taxon>
        <taxon>Castilleja</taxon>
    </lineage>
</organism>
<keyword evidence="6" id="KW-1133">Transmembrane helix</keyword>
<dbReference type="PANTHER" id="PTHR11062:SF378">
    <property type="entry name" value="EXOSTOSIN GT47 DOMAIN-CONTAINING PROTEIN"/>
    <property type="match status" value="1"/>
</dbReference>
<keyword evidence="9" id="KW-1185">Reference proteome</keyword>
<proteinExistence type="inferred from homology"/>
<keyword evidence="4" id="KW-0735">Signal-anchor</keyword>
<dbReference type="InterPro" id="IPR004263">
    <property type="entry name" value="Exostosin"/>
</dbReference>
<evidence type="ECO:0000256" key="5">
    <source>
        <dbReference type="ARBA" id="ARBA00023034"/>
    </source>
</evidence>
<comment type="similarity">
    <text evidence="2">Belongs to the glycosyltransferase 47 family.</text>
</comment>
<dbReference type="AlphaFoldDB" id="A0ABD3BDE0"/>
<evidence type="ECO:0000259" key="7">
    <source>
        <dbReference type="Pfam" id="PF03016"/>
    </source>
</evidence>
<evidence type="ECO:0000256" key="2">
    <source>
        <dbReference type="ARBA" id="ARBA00010271"/>
    </source>
</evidence>
<name>A0ABD3BDE0_9LAMI</name>
<dbReference type="EMBL" id="JAVIJP010000100">
    <property type="protein sequence ID" value="KAL3615413.1"/>
    <property type="molecule type" value="Genomic_DNA"/>
</dbReference>
<evidence type="ECO:0000256" key="6">
    <source>
        <dbReference type="SAM" id="Phobius"/>
    </source>
</evidence>
<dbReference type="Pfam" id="PF03016">
    <property type="entry name" value="Exostosin_GT47"/>
    <property type="match status" value="1"/>
</dbReference>
<dbReference type="GO" id="GO:0000139">
    <property type="term" value="C:Golgi membrane"/>
    <property type="evidence" value="ECO:0007669"/>
    <property type="project" value="UniProtKB-SubCell"/>
</dbReference>
<feature type="transmembrane region" description="Helical" evidence="6">
    <location>
        <begin position="12"/>
        <end position="31"/>
    </location>
</feature>
<comment type="subcellular location">
    <subcellularLocation>
        <location evidence="1">Golgi apparatus membrane</location>
        <topology evidence="1">Single-pass type II membrane protein</topology>
    </subcellularLocation>
</comment>
<keyword evidence="3" id="KW-0808">Transferase</keyword>
<accession>A0ABD3BDE0</accession>
<sequence>MPFQSLRINVKWAVVVLIVIVAIFAAAFSYFHARKLHDHKPNNDFDVYVSSPEVFRRNYEKMKKELKIYVYPSAGYDNDYVYSVTTASGYTAEDEFFKNLMNSSFVTSDPEQARLFIIPFSFHTMRRKIKSNKQVKSLLGTYVDDLIYKFPYWNRTAGSNHVLFACFGADINATQVIPVLAQNSIRIACMSNYSAGFTSHKDITIPTALKPFPVRENATENRTRIAYWFGVCNTSTCKTLVKLWGANLVFDAKSALDVFVEKLQSSKFCICPSRSENSNRLITMSILNGCVPVILEDRIDLPFDDILDWRKFSVIVTGVDAYRLKEILEAKSGVAYQILYTNLVKVQKHFYSLRDDGSTVEYDAFHMTMYELWLRCQNQRSKHWCSSIDGAVQKIILVDATPL</sequence>
<keyword evidence="6" id="KW-0472">Membrane</keyword>
<keyword evidence="3" id="KW-0328">Glycosyltransferase</keyword>